<dbReference type="AlphaFoldDB" id="A0A8J6T6X3"/>
<evidence type="ECO:0000313" key="1">
    <source>
        <dbReference type="EMBL" id="MBC8176334.1"/>
    </source>
</evidence>
<dbReference type="PANTHER" id="PTHR35866:SF1">
    <property type="entry name" value="YKGJ FAMILY CYSTEINE CLUSTER PROTEIN"/>
    <property type="match status" value="1"/>
</dbReference>
<dbReference type="InterPro" id="IPR005358">
    <property type="entry name" value="Puta_zinc/iron-chelating_dom"/>
</dbReference>
<name>A0A8J6T6X3_9DELT</name>
<gene>
    <name evidence="1" type="ORF">H8E19_02940</name>
</gene>
<protein>
    <submittedName>
        <fullName evidence="1">YkgJ family cysteine cluster protein</fullName>
    </submittedName>
</protein>
<accession>A0A8J6T6X3</accession>
<dbReference type="Proteomes" id="UP000650524">
    <property type="component" value="Unassembled WGS sequence"/>
</dbReference>
<proteinExistence type="predicted"/>
<sequence>MKKSNNTGANGEMTRMDVEHIFKFRCASNVPCFTDCCRDITIVLSPYDVLRLKNALNLQSDEFLDRHTIIIRREKLLIPMVVLKMNEDDKRCPFVTEEGCSVYADRPWPCRMYPLNMNDDGTFSLITDSSRCKGLEENDKNRISNWLIEQGVPMYDEMNHLFSEVTTPLKAQELDIDNPKIYQMTFMSLYNLDKFRDFVFKSTFIDRFELDDLTIEKLKRGDVELLKFAFDWLKFGIFGQKTFQVKESEKPKGDPIE</sequence>
<dbReference type="EMBL" id="JACNJD010000125">
    <property type="protein sequence ID" value="MBC8176334.1"/>
    <property type="molecule type" value="Genomic_DNA"/>
</dbReference>
<comment type="caution">
    <text evidence="1">The sequence shown here is derived from an EMBL/GenBank/DDBJ whole genome shotgun (WGS) entry which is preliminary data.</text>
</comment>
<dbReference type="PANTHER" id="PTHR35866">
    <property type="entry name" value="PUTATIVE-RELATED"/>
    <property type="match status" value="1"/>
</dbReference>
<reference evidence="1 2" key="1">
    <citation type="submission" date="2020-08" db="EMBL/GenBank/DDBJ databases">
        <title>Bridging the membrane lipid divide: bacteria of the FCB group superphylum have the potential to synthesize archaeal ether lipids.</title>
        <authorList>
            <person name="Villanueva L."/>
            <person name="Von Meijenfeldt F.A.B."/>
            <person name="Westbye A.B."/>
            <person name="Yadav S."/>
            <person name="Hopmans E.C."/>
            <person name="Dutilh B.E."/>
            <person name="Sinninghe Damste J.S."/>
        </authorList>
    </citation>
    <scope>NUCLEOTIDE SEQUENCE [LARGE SCALE GENOMIC DNA]</scope>
    <source>
        <strain evidence="1">NIOZ-UU27</strain>
    </source>
</reference>
<dbReference type="Pfam" id="PF03692">
    <property type="entry name" value="CxxCxxCC"/>
    <property type="match status" value="1"/>
</dbReference>
<organism evidence="1 2">
    <name type="scientific">Candidatus Desulfacyla euxinica</name>
    <dbReference type="NCBI Taxonomy" id="2841693"/>
    <lineage>
        <taxon>Bacteria</taxon>
        <taxon>Deltaproteobacteria</taxon>
        <taxon>Candidatus Desulfacyla</taxon>
    </lineage>
</organism>
<evidence type="ECO:0000313" key="2">
    <source>
        <dbReference type="Proteomes" id="UP000650524"/>
    </source>
</evidence>